<proteinExistence type="predicted"/>
<evidence type="ECO:0000256" key="1">
    <source>
        <dbReference type="SAM" id="MobiDB-lite"/>
    </source>
</evidence>
<keyword evidence="3" id="KW-1185">Reference proteome</keyword>
<feature type="region of interest" description="Disordered" evidence="1">
    <location>
        <begin position="1"/>
        <end position="56"/>
    </location>
</feature>
<name>A0A1S8A7X6_ROSNE</name>
<organism evidence="2">
    <name type="scientific">Rosellinia necatrix</name>
    <name type="common">White root-rot fungus</name>
    <dbReference type="NCBI Taxonomy" id="77044"/>
    <lineage>
        <taxon>Eukaryota</taxon>
        <taxon>Fungi</taxon>
        <taxon>Dikarya</taxon>
        <taxon>Ascomycota</taxon>
        <taxon>Pezizomycotina</taxon>
        <taxon>Sordariomycetes</taxon>
        <taxon>Xylariomycetidae</taxon>
        <taxon>Xylariales</taxon>
        <taxon>Xylariaceae</taxon>
        <taxon>Rosellinia</taxon>
    </lineage>
</organism>
<evidence type="ECO:0000313" key="2">
    <source>
        <dbReference type="EMBL" id="GAW26025.1"/>
    </source>
</evidence>
<dbReference type="EMBL" id="DF977464">
    <property type="protein sequence ID" value="GAW26025.1"/>
    <property type="molecule type" value="Genomic_DNA"/>
</dbReference>
<feature type="compositionally biased region" description="Basic and acidic residues" evidence="1">
    <location>
        <begin position="1"/>
        <end position="16"/>
    </location>
</feature>
<protein>
    <submittedName>
        <fullName evidence="2">Uncharacterized protein</fullName>
    </submittedName>
</protein>
<evidence type="ECO:0000313" key="3">
    <source>
        <dbReference type="Proteomes" id="UP000054516"/>
    </source>
</evidence>
<gene>
    <name evidence="2" type="ORF">SAMD00023353_1900470</name>
</gene>
<dbReference type="Proteomes" id="UP000054516">
    <property type="component" value="Unassembled WGS sequence"/>
</dbReference>
<sequence>MEPKAGRPSETTEQKPTRAQKGRHGGSAYSSGEPKHDLASRFTSSPSSGAFKRDNA</sequence>
<dbReference type="AlphaFoldDB" id="A0A1S8A7X6"/>
<reference evidence="2" key="1">
    <citation type="submission" date="2016-03" db="EMBL/GenBank/DDBJ databases">
        <title>Draft genome sequence of Rosellinia necatrix.</title>
        <authorList>
            <person name="Kanematsu S."/>
        </authorList>
    </citation>
    <scope>NUCLEOTIDE SEQUENCE [LARGE SCALE GENOMIC DNA]</scope>
    <source>
        <strain evidence="2">W97</strain>
    </source>
</reference>
<accession>A0A1S8A7X6</accession>